<keyword evidence="5" id="KW-1185">Reference proteome</keyword>
<dbReference type="Gene3D" id="2.60.40.10">
    <property type="entry name" value="Immunoglobulins"/>
    <property type="match status" value="1"/>
</dbReference>
<dbReference type="Proteomes" id="UP001597118">
    <property type="component" value="Unassembled WGS sequence"/>
</dbReference>
<feature type="signal peptide" evidence="1">
    <location>
        <begin position="1"/>
        <end position="21"/>
    </location>
</feature>
<evidence type="ECO:0000259" key="2">
    <source>
        <dbReference type="Pfam" id="PF07705"/>
    </source>
</evidence>
<comment type="caution">
    <text evidence="4">The sequence shown here is derived from an EMBL/GenBank/DDBJ whole genome shotgun (WGS) entry which is preliminary data.</text>
</comment>
<dbReference type="Pfam" id="PF18962">
    <property type="entry name" value="Por_Secre_tail"/>
    <property type="match status" value="1"/>
</dbReference>
<dbReference type="InterPro" id="IPR011635">
    <property type="entry name" value="CARDB"/>
</dbReference>
<gene>
    <name evidence="4" type="ORF">ACFSAH_16130</name>
</gene>
<dbReference type="EMBL" id="JBHUDG010000047">
    <property type="protein sequence ID" value="MFD1631402.1"/>
    <property type="molecule type" value="Genomic_DNA"/>
</dbReference>
<name>A0ABW4IHG3_9SPHI</name>
<dbReference type="NCBIfam" id="TIGR04183">
    <property type="entry name" value="Por_Secre_tail"/>
    <property type="match status" value="1"/>
</dbReference>
<dbReference type="InterPro" id="IPR026444">
    <property type="entry name" value="Secre_tail"/>
</dbReference>
<feature type="domain" description="Secretion system C-terminal sorting" evidence="3">
    <location>
        <begin position="652"/>
        <end position="723"/>
    </location>
</feature>
<protein>
    <submittedName>
        <fullName evidence="4">T9SS type A sorting domain-containing protein</fullName>
    </submittedName>
</protein>
<dbReference type="RefSeq" id="WP_379663770.1">
    <property type="nucleotide sequence ID" value="NZ_JBHUDG010000047.1"/>
</dbReference>
<evidence type="ECO:0000313" key="5">
    <source>
        <dbReference type="Proteomes" id="UP001597118"/>
    </source>
</evidence>
<dbReference type="Pfam" id="PF07705">
    <property type="entry name" value="CARDB"/>
    <property type="match status" value="1"/>
</dbReference>
<sequence length="725" mass="77631">MKKILLFLLMAFYAISTYSQATIFVQTPITSTAISDLRAPNGTTAHTTFRAAFIIPASELNGLINSSTILKRMGFVYTSGVNSAAGGNLKIYLQNTSDATYSKSTTWTAAITDMAQVYDGNYSLPVTTTTATTDIPLSTSFTYTGGGLYVAYDYLGTQFATTAAVYRSDNSIPGSLFNGQSNTTSPPAIFTASSAFRPSLLFGFDNPYQNDLTVSALDIYGTISKFTPNTVTATVQNKGSQNASNVQVSLNITGANSTSQTFTIPSLNAGASTQVVFNTVNTNVGAQTVGVSVPNDQNNTNNSLQRTQTAGCGDLAFYNTTDAPYDGIGFNTGSVLLAVKYLSPAVSVNVSAVEVHIAPATTSVDKQVGGVLLDENGVILAESELKTITNAMLNSKVVFNFTSPINIPANTNYYVALKQTAGTPGYFPVGTFSPANIPAGRVYSFAITGGTPTEYTNLGTLMIGSKLSPSATITSSTTGVINSGTSVTFTASPNFSQYIFKVNGGTVQTGAGNSYTYTPVNNDVISVEASLNGCNAPAANITMQVDHSLPIRSYSFTAQKEQQAVKINWQTLTETNNKEFIVGRSTDGVNYTEIAKVPGAVNSLSHKYYQVLDATPYPGVNYYKLEQLDLDGQRNEVGIKILYFKLDDRFSLYPNPVKDILNINLTNNTFNQLQLVSINGNVLYEASLSPQNQIHQINMKNYSSGIYIIYLKGDQEVIQHKVIKD</sequence>
<reference evidence="5" key="1">
    <citation type="journal article" date="2019" name="Int. J. Syst. Evol. Microbiol.">
        <title>The Global Catalogue of Microorganisms (GCM) 10K type strain sequencing project: providing services to taxonomists for standard genome sequencing and annotation.</title>
        <authorList>
            <consortium name="The Broad Institute Genomics Platform"/>
            <consortium name="The Broad Institute Genome Sequencing Center for Infectious Disease"/>
            <person name="Wu L."/>
            <person name="Ma J."/>
        </authorList>
    </citation>
    <scope>NUCLEOTIDE SEQUENCE [LARGE SCALE GENOMIC DNA]</scope>
    <source>
        <strain evidence="5">CCUG 53762</strain>
    </source>
</reference>
<dbReference type="InterPro" id="IPR013783">
    <property type="entry name" value="Ig-like_fold"/>
</dbReference>
<feature type="chain" id="PRO_5045143541" evidence="1">
    <location>
        <begin position="22"/>
        <end position="725"/>
    </location>
</feature>
<evidence type="ECO:0000259" key="3">
    <source>
        <dbReference type="Pfam" id="PF18962"/>
    </source>
</evidence>
<proteinExistence type="predicted"/>
<keyword evidence="1" id="KW-0732">Signal</keyword>
<organism evidence="4 5">
    <name type="scientific">Pseudopedobacter beijingensis</name>
    <dbReference type="NCBI Taxonomy" id="1207056"/>
    <lineage>
        <taxon>Bacteria</taxon>
        <taxon>Pseudomonadati</taxon>
        <taxon>Bacteroidota</taxon>
        <taxon>Sphingobacteriia</taxon>
        <taxon>Sphingobacteriales</taxon>
        <taxon>Sphingobacteriaceae</taxon>
        <taxon>Pseudopedobacter</taxon>
    </lineage>
</organism>
<evidence type="ECO:0000313" key="4">
    <source>
        <dbReference type="EMBL" id="MFD1631402.1"/>
    </source>
</evidence>
<feature type="domain" description="CARDB" evidence="2">
    <location>
        <begin position="210"/>
        <end position="300"/>
    </location>
</feature>
<evidence type="ECO:0000256" key="1">
    <source>
        <dbReference type="SAM" id="SignalP"/>
    </source>
</evidence>
<accession>A0ABW4IHG3</accession>